<evidence type="ECO:0008006" key="2">
    <source>
        <dbReference type="Google" id="ProtNLM"/>
    </source>
</evidence>
<proteinExistence type="predicted"/>
<name>A0A1D6KJU5_MAIZE</name>
<gene>
    <name evidence="1" type="ORF">ZEAMMB73_Zm00001d031605</name>
</gene>
<accession>A0A1D6KJU5</accession>
<dbReference type="ExpressionAtlas" id="A0A1D6KJU5">
    <property type="expression patterns" value="baseline"/>
</dbReference>
<organism evidence="1">
    <name type="scientific">Zea mays</name>
    <name type="common">Maize</name>
    <dbReference type="NCBI Taxonomy" id="4577"/>
    <lineage>
        <taxon>Eukaryota</taxon>
        <taxon>Viridiplantae</taxon>
        <taxon>Streptophyta</taxon>
        <taxon>Embryophyta</taxon>
        <taxon>Tracheophyta</taxon>
        <taxon>Spermatophyta</taxon>
        <taxon>Magnoliopsida</taxon>
        <taxon>Liliopsida</taxon>
        <taxon>Poales</taxon>
        <taxon>Poaceae</taxon>
        <taxon>PACMAD clade</taxon>
        <taxon>Panicoideae</taxon>
        <taxon>Andropogonodae</taxon>
        <taxon>Andropogoneae</taxon>
        <taxon>Tripsacinae</taxon>
        <taxon>Zea</taxon>
    </lineage>
</organism>
<protein>
    <recommendedName>
        <fullName evidence="2">Pentatricopeptide repeat-containing protein</fullName>
    </recommendedName>
</protein>
<dbReference type="InParanoid" id="A0A1D6KJU5"/>
<dbReference type="AlphaFoldDB" id="A0A1D6KJU5"/>
<dbReference type="EMBL" id="CM007647">
    <property type="protein sequence ID" value="ONM03200.1"/>
    <property type="molecule type" value="Genomic_DNA"/>
</dbReference>
<reference evidence="1" key="1">
    <citation type="submission" date="2015-12" db="EMBL/GenBank/DDBJ databases">
        <title>Update maize B73 reference genome by single molecule sequencing technologies.</title>
        <authorList>
            <consortium name="Maize Genome Sequencing Project"/>
            <person name="Ware D."/>
        </authorList>
    </citation>
    <scope>NUCLEOTIDE SEQUENCE [LARGE SCALE GENOMIC DNA]</scope>
    <source>
        <tissue evidence="1">Seedling</tissue>
    </source>
</reference>
<sequence>MWRFMGMKRHHADTTMSHAMAKEVVLNWLAPNAARWVVSQNSTSRLASAGSERAHFSVMSSMTPHLPQAPRRPRPRELETPSSLSSMFISMTLMDAYAKTSHLELVLKVLGKMPSRNIVSRTMPVASLVRDKSDIERICKEVFKDLSDKNTGLLDINSLHVATLMFYK</sequence>
<evidence type="ECO:0000313" key="1">
    <source>
        <dbReference type="EMBL" id="ONM03200.1"/>
    </source>
</evidence>